<dbReference type="EMBL" id="JACXAE010000118">
    <property type="protein sequence ID" value="MBD2777822.1"/>
    <property type="molecule type" value="Genomic_DNA"/>
</dbReference>
<dbReference type="Proteomes" id="UP000629098">
    <property type="component" value="Unassembled WGS sequence"/>
</dbReference>
<feature type="transmembrane region" description="Helical" evidence="1">
    <location>
        <begin position="150"/>
        <end position="169"/>
    </location>
</feature>
<evidence type="ECO:0000256" key="1">
    <source>
        <dbReference type="SAM" id="Phobius"/>
    </source>
</evidence>
<keyword evidence="4" id="KW-1185">Reference proteome</keyword>
<protein>
    <submittedName>
        <fullName evidence="3">Antibiotic biosynthesis monooxygenase</fullName>
    </submittedName>
</protein>
<sequence>MTHPTPSVTVSVLRRVKPGYEIAFEQAIVGICDVAMKFPGHLGVNVFRPANPSEEYRIVFKFDRMSNLRRWEESDERRQWMEKLESLTLGKPEYQILTGLETWFTLPAKKTMTPPPRYKMAVLTWLAIFPLLIIVNFLFTPIFTYLPHPILRTFVITIILVFLMTYVVMPRMTRLFAQWLYSKS</sequence>
<dbReference type="InterPro" id="IPR038762">
    <property type="entry name" value="ABM_predict"/>
</dbReference>
<reference evidence="3" key="1">
    <citation type="submission" date="2020-09" db="EMBL/GenBank/DDBJ databases">
        <title>Iningainema tapete sp. nov. (Scytonemataceae, Cyanobacteria) from greenhouses in central Florida (USA) produces two types of nodularin with biosynthetic potential for microcystin-LR and anabaenopeptins.</title>
        <authorList>
            <person name="Berthold D.E."/>
            <person name="Lefler F.W."/>
            <person name="Huang I.-S."/>
            <person name="Abdulla H."/>
            <person name="Zimba P.V."/>
            <person name="Laughinghouse H.D. IV."/>
        </authorList>
    </citation>
    <scope>NUCLEOTIDE SEQUENCE</scope>
    <source>
        <strain evidence="3">BLCCT55</strain>
    </source>
</reference>
<proteinExistence type="predicted"/>
<keyword evidence="1" id="KW-0472">Membrane</keyword>
<evidence type="ECO:0000259" key="2">
    <source>
        <dbReference type="PROSITE" id="PS51725"/>
    </source>
</evidence>
<dbReference type="Pfam" id="PF03992">
    <property type="entry name" value="ABM"/>
    <property type="match status" value="1"/>
</dbReference>
<keyword evidence="3" id="KW-0503">Monooxygenase</keyword>
<evidence type="ECO:0000313" key="4">
    <source>
        <dbReference type="Proteomes" id="UP000629098"/>
    </source>
</evidence>
<dbReference type="AlphaFoldDB" id="A0A8J6XQQ4"/>
<accession>A0A8J6XQQ4</accession>
<dbReference type="InterPro" id="IPR011008">
    <property type="entry name" value="Dimeric_a/b-barrel"/>
</dbReference>
<dbReference type="PANTHER" id="PTHR40057">
    <property type="entry name" value="SLR1162 PROTEIN"/>
    <property type="match status" value="1"/>
</dbReference>
<feature type="domain" description="ABM" evidence="2">
    <location>
        <begin position="8"/>
        <end position="96"/>
    </location>
</feature>
<name>A0A8J6XQQ4_9CYAN</name>
<organism evidence="3 4">
    <name type="scientific">Iningainema tapete BLCC-T55</name>
    <dbReference type="NCBI Taxonomy" id="2748662"/>
    <lineage>
        <taxon>Bacteria</taxon>
        <taxon>Bacillati</taxon>
        <taxon>Cyanobacteriota</taxon>
        <taxon>Cyanophyceae</taxon>
        <taxon>Nostocales</taxon>
        <taxon>Scytonemataceae</taxon>
        <taxon>Iningainema tapete</taxon>
    </lineage>
</organism>
<keyword evidence="1" id="KW-0812">Transmembrane</keyword>
<dbReference type="InterPro" id="IPR007138">
    <property type="entry name" value="ABM_dom"/>
</dbReference>
<keyword evidence="3" id="KW-0560">Oxidoreductase</keyword>
<keyword evidence="1" id="KW-1133">Transmembrane helix</keyword>
<dbReference type="GO" id="GO:0004497">
    <property type="term" value="F:monooxygenase activity"/>
    <property type="evidence" value="ECO:0007669"/>
    <property type="project" value="UniProtKB-KW"/>
</dbReference>
<dbReference type="PROSITE" id="PS51725">
    <property type="entry name" value="ABM"/>
    <property type="match status" value="1"/>
</dbReference>
<dbReference type="Gene3D" id="3.30.70.100">
    <property type="match status" value="1"/>
</dbReference>
<dbReference type="PANTHER" id="PTHR40057:SF1">
    <property type="entry name" value="SLR1162 PROTEIN"/>
    <property type="match status" value="1"/>
</dbReference>
<dbReference type="SUPFAM" id="SSF54909">
    <property type="entry name" value="Dimeric alpha+beta barrel"/>
    <property type="match status" value="1"/>
</dbReference>
<gene>
    <name evidence="3" type="ORF">ICL16_38715</name>
</gene>
<evidence type="ECO:0000313" key="3">
    <source>
        <dbReference type="EMBL" id="MBD2777822.1"/>
    </source>
</evidence>
<comment type="caution">
    <text evidence="3">The sequence shown here is derived from an EMBL/GenBank/DDBJ whole genome shotgun (WGS) entry which is preliminary data.</text>
</comment>
<feature type="transmembrane region" description="Helical" evidence="1">
    <location>
        <begin position="120"/>
        <end position="144"/>
    </location>
</feature>